<evidence type="ECO:0000313" key="3">
    <source>
        <dbReference type="EMBL" id="CDU25078.1"/>
    </source>
</evidence>
<feature type="compositionally biased region" description="Basic and acidic residues" evidence="1">
    <location>
        <begin position="563"/>
        <end position="572"/>
    </location>
</feature>
<feature type="region of interest" description="Disordered" evidence="1">
    <location>
        <begin position="187"/>
        <end position="331"/>
    </location>
</feature>
<feature type="compositionally biased region" description="Basic and acidic residues" evidence="1">
    <location>
        <begin position="95"/>
        <end position="110"/>
    </location>
</feature>
<dbReference type="InterPro" id="IPR001138">
    <property type="entry name" value="Zn2Cys6_DnaBD"/>
</dbReference>
<dbReference type="Gene3D" id="4.10.240.10">
    <property type="entry name" value="Zn(2)-C6 fungal-type DNA-binding domain"/>
    <property type="match status" value="1"/>
</dbReference>
<feature type="compositionally biased region" description="Low complexity" evidence="1">
    <location>
        <begin position="258"/>
        <end position="272"/>
    </location>
</feature>
<feature type="compositionally biased region" description="Low complexity" evidence="1">
    <location>
        <begin position="165"/>
        <end position="175"/>
    </location>
</feature>
<feature type="compositionally biased region" description="Basic and acidic residues" evidence="1">
    <location>
        <begin position="240"/>
        <end position="257"/>
    </location>
</feature>
<gene>
    <name evidence="3" type="ORF">SPSC_04912</name>
</gene>
<dbReference type="EMBL" id="LK056683">
    <property type="protein sequence ID" value="CDU25078.1"/>
    <property type="molecule type" value="Genomic_DNA"/>
</dbReference>
<feature type="region of interest" description="Disordered" evidence="1">
    <location>
        <begin position="549"/>
        <end position="580"/>
    </location>
</feature>
<reference evidence="3" key="1">
    <citation type="submission" date="2014-06" db="EMBL/GenBank/DDBJ databases">
        <authorList>
            <person name="Ju J."/>
            <person name="Zhang J."/>
        </authorList>
    </citation>
    <scope>NUCLEOTIDE SEQUENCE</scope>
    <source>
        <strain evidence="3">SscI8</strain>
    </source>
</reference>
<dbReference type="GO" id="GO:0008270">
    <property type="term" value="F:zinc ion binding"/>
    <property type="evidence" value="ECO:0007669"/>
    <property type="project" value="InterPro"/>
</dbReference>
<organism evidence="3">
    <name type="scientific">Sporisorium scitamineum</name>
    <dbReference type="NCBI Taxonomy" id="49012"/>
    <lineage>
        <taxon>Eukaryota</taxon>
        <taxon>Fungi</taxon>
        <taxon>Dikarya</taxon>
        <taxon>Basidiomycota</taxon>
        <taxon>Ustilaginomycotina</taxon>
        <taxon>Ustilaginomycetes</taxon>
        <taxon>Ustilaginales</taxon>
        <taxon>Ustilaginaceae</taxon>
        <taxon>Sporisorium</taxon>
    </lineage>
</organism>
<feature type="domain" description="Zn(2)-C6 fungal-type" evidence="2">
    <location>
        <begin position="336"/>
        <end position="367"/>
    </location>
</feature>
<feature type="compositionally biased region" description="Low complexity" evidence="1">
    <location>
        <begin position="372"/>
        <end position="384"/>
    </location>
</feature>
<evidence type="ECO:0000259" key="2">
    <source>
        <dbReference type="PROSITE" id="PS50048"/>
    </source>
</evidence>
<dbReference type="OrthoDB" id="65716at2759"/>
<evidence type="ECO:0000256" key="1">
    <source>
        <dbReference type="SAM" id="MobiDB-lite"/>
    </source>
</evidence>
<dbReference type="GO" id="GO:0000981">
    <property type="term" value="F:DNA-binding transcription factor activity, RNA polymerase II-specific"/>
    <property type="evidence" value="ECO:0007669"/>
    <property type="project" value="InterPro"/>
</dbReference>
<dbReference type="GO" id="GO:0005634">
    <property type="term" value="C:nucleus"/>
    <property type="evidence" value="ECO:0007669"/>
    <property type="project" value="TreeGrafter"/>
</dbReference>
<feature type="region of interest" description="Disordered" evidence="1">
    <location>
        <begin position="371"/>
        <end position="437"/>
    </location>
</feature>
<proteinExistence type="predicted"/>
<dbReference type="GO" id="GO:0000977">
    <property type="term" value="F:RNA polymerase II transcription regulatory region sequence-specific DNA binding"/>
    <property type="evidence" value="ECO:0007669"/>
    <property type="project" value="TreeGrafter"/>
</dbReference>
<accession>A0A127ZG31</accession>
<dbReference type="PROSITE" id="PS00463">
    <property type="entry name" value="ZN2_CY6_FUNGAL_1"/>
    <property type="match status" value="1"/>
</dbReference>
<name>A0A127ZG31_9BASI</name>
<dbReference type="AlphaFoldDB" id="A0A127ZG31"/>
<dbReference type="InterPro" id="IPR036864">
    <property type="entry name" value="Zn2-C6_fun-type_DNA-bd_sf"/>
</dbReference>
<dbReference type="SUPFAM" id="SSF57701">
    <property type="entry name" value="Zn2/Cys6 DNA-binding domain"/>
    <property type="match status" value="1"/>
</dbReference>
<protein>
    <submittedName>
        <fullName evidence="3">Related to RDS2-Regulator of drug sensitivity</fullName>
    </submittedName>
</protein>
<sequence length="831" mass="93715">MHPHRPAYDPYADKPAPEQRHNAIRDTHVGSSDPRLARMQASGLPQGHTEPAFDQCFHPKSPLRSPPSSASHDPTLARHAQSHDYPTMPPAVRTYPERAPSDRHYDDYHLQRTRAPYSEQQQQRSPRYPAAPLHAPPYDPASDPRHEQQPYHDYGYPRHPDTNNYHDQQPPYPQHAAYPYREFRRDDMPRHAPMRPNLPSPRNMHPSAQRKSPSREFGHRAPYPNEPAHRSAYPPITSAHPDRHMADLHHDSADPSRRTTSNSSNATAPRSTLASRKRKKQFKYMLERDGVDASKPNELGANEDQNDGDHHDHLKAASGADGATHRKESRKKVKKACVFCKRSHMPCEEARPCNRCVKRGISHLCRDAEPLGSAGAASSTNNTSKGKFGEARNHARARRRKAEENRSPNDQHVPETESESDPESLASSVASSMLHRPGTGRSYDMNVIHVMPGAAAPDLDCRPAMPVSMLLSTERAQLACRPAERRSWPGVSEQEQKEAWNRSMDPGTQHKMKQMLEAGPAAGDLNDIFGEMPTSLLMTPAMANLPEGQSILRPASTQPNCSPDRDERDKAFKRSASASLPSTDYKVDEAGFKLPPRPKHLFQEEMATTSELRSGQPTYSYTYGYAKLARWMHTRFSRESCEQVDRSLSVIRPKLMSLSRSLPEEELISIEDNFYSLLEHYRTNVLETIPVPMIVTRRTGEIYAANSHACNLLQLPPRIFEGGQICHYQLVTERDCVYMWEKYAREATGELDVPPTQTAMLEIDRRLLLFDKPGFHPRTGELFGDGVCEDGSPVVLRKKVIVTFDAKISKHGLPFMVTGVIVPVPEDEEHK</sequence>
<dbReference type="SMART" id="SM00066">
    <property type="entry name" value="GAL4"/>
    <property type="match status" value="1"/>
</dbReference>
<dbReference type="PANTHER" id="PTHR31986">
    <property type="entry name" value="REGULATOR OF DRUG SENSITIVITY 2"/>
    <property type="match status" value="1"/>
</dbReference>
<feature type="region of interest" description="Disordered" evidence="1">
    <location>
        <begin position="1"/>
        <end position="175"/>
    </location>
</feature>
<feature type="compositionally biased region" description="Basic and acidic residues" evidence="1">
    <location>
        <begin position="11"/>
        <end position="28"/>
    </location>
</feature>
<dbReference type="CDD" id="cd00067">
    <property type="entry name" value="GAL4"/>
    <property type="match status" value="1"/>
</dbReference>
<dbReference type="PANTHER" id="PTHR31986:SF7">
    <property type="entry name" value="REGULATOR OF DRUG SENSITIVITY 2"/>
    <property type="match status" value="1"/>
</dbReference>
<dbReference type="PROSITE" id="PS50048">
    <property type="entry name" value="ZN2_CY6_FUNGAL_2"/>
    <property type="match status" value="1"/>
</dbReference>
<feature type="compositionally biased region" description="Basic and acidic residues" evidence="1">
    <location>
        <begin position="142"/>
        <end position="161"/>
    </location>
</feature>
<feature type="compositionally biased region" description="Basic and acidic residues" evidence="1">
    <location>
        <begin position="401"/>
        <end position="415"/>
    </location>
</feature>
<dbReference type="InterPro" id="IPR053045">
    <property type="entry name" value="Zinc_cluster_trans_reg"/>
</dbReference>